<sequence length="78" mass="8662">MLELRRHLLADLLDDAARVLRRGPDADAELLALHLAKHDAPVRSAWSKLSPTTCLIADRPAARRLVEELTKDADAEAR</sequence>
<dbReference type="RefSeq" id="WP_012347212.1">
    <property type="nucleotide sequence ID" value="NC_010524.1"/>
</dbReference>
<dbReference type="HOGENOM" id="CLU_2617687_0_0_4"/>
<dbReference type="Proteomes" id="UP000001693">
    <property type="component" value="Chromosome"/>
</dbReference>
<dbReference type="AlphaFoldDB" id="B1Y3C4"/>
<accession>B1Y3C4</accession>
<gene>
    <name evidence="1" type="ordered locus">Lcho_2186</name>
</gene>
<dbReference type="STRING" id="395495.Lcho_2186"/>
<organism evidence="1 2">
    <name type="scientific">Leptothrix cholodnii (strain ATCC 51168 / LMG 8142 / SP-6)</name>
    <name type="common">Leptothrix discophora (strain SP-6)</name>
    <dbReference type="NCBI Taxonomy" id="395495"/>
    <lineage>
        <taxon>Bacteria</taxon>
        <taxon>Pseudomonadati</taxon>
        <taxon>Pseudomonadota</taxon>
        <taxon>Betaproteobacteria</taxon>
        <taxon>Burkholderiales</taxon>
        <taxon>Sphaerotilaceae</taxon>
        <taxon>Leptothrix</taxon>
    </lineage>
</organism>
<evidence type="ECO:0000313" key="2">
    <source>
        <dbReference type="Proteomes" id="UP000001693"/>
    </source>
</evidence>
<dbReference type="EMBL" id="CP001013">
    <property type="protein sequence ID" value="ACB34452.1"/>
    <property type="molecule type" value="Genomic_DNA"/>
</dbReference>
<name>B1Y3C4_LEPCP</name>
<reference evidence="1 2" key="1">
    <citation type="submission" date="2008-03" db="EMBL/GenBank/DDBJ databases">
        <title>Complete sequence of Leptothrix cholodnii SP-6.</title>
        <authorList>
            <consortium name="US DOE Joint Genome Institute"/>
            <person name="Copeland A."/>
            <person name="Lucas S."/>
            <person name="Lapidus A."/>
            <person name="Glavina del Rio T."/>
            <person name="Dalin E."/>
            <person name="Tice H."/>
            <person name="Bruce D."/>
            <person name="Goodwin L."/>
            <person name="Pitluck S."/>
            <person name="Chertkov O."/>
            <person name="Brettin T."/>
            <person name="Detter J.C."/>
            <person name="Han C."/>
            <person name="Kuske C.R."/>
            <person name="Schmutz J."/>
            <person name="Larimer F."/>
            <person name="Land M."/>
            <person name="Hauser L."/>
            <person name="Kyrpides N."/>
            <person name="Lykidis A."/>
            <person name="Emerson D."/>
            <person name="Richardson P."/>
        </authorList>
    </citation>
    <scope>NUCLEOTIDE SEQUENCE [LARGE SCALE GENOMIC DNA]</scope>
    <source>
        <strain evidence="2">ATCC 51168 / LMG 8142 / SP-6</strain>
    </source>
</reference>
<protein>
    <submittedName>
        <fullName evidence="1">Uncharacterized protein</fullName>
    </submittedName>
</protein>
<evidence type="ECO:0000313" key="1">
    <source>
        <dbReference type="EMBL" id="ACB34452.1"/>
    </source>
</evidence>
<keyword evidence="2" id="KW-1185">Reference proteome</keyword>
<dbReference type="KEGG" id="lch:Lcho_2186"/>
<proteinExistence type="predicted"/>